<name>A0A921ZPT1_MANSE</name>
<dbReference type="InterPro" id="IPR051333">
    <property type="entry name" value="CLIP_Serine_Protease"/>
</dbReference>
<reference evidence="11" key="1">
    <citation type="journal article" date="2016" name="Insect Biochem. Mol. Biol.">
        <title>Multifaceted biological insights from a draft genome sequence of the tobacco hornworm moth, Manduca sexta.</title>
        <authorList>
            <person name="Kanost M.R."/>
            <person name="Arrese E.L."/>
            <person name="Cao X."/>
            <person name="Chen Y.R."/>
            <person name="Chellapilla S."/>
            <person name="Goldsmith M.R."/>
            <person name="Grosse-Wilde E."/>
            <person name="Heckel D.G."/>
            <person name="Herndon N."/>
            <person name="Jiang H."/>
            <person name="Papanicolaou A."/>
            <person name="Qu J."/>
            <person name="Soulages J.L."/>
            <person name="Vogel H."/>
            <person name="Walters J."/>
            <person name="Waterhouse R.M."/>
            <person name="Ahn S.J."/>
            <person name="Almeida F.C."/>
            <person name="An C."/>
            <person name="Aqrawi P."/>
            <person name="Bretschneider A."/>
            <person name="Bryant W.B."/>
            <person name="Bucks S."/>
            <person name="Chao H."/>
            <person name="Chevignon G."/>
            <person name="Christen J.M."/>
            <person name="Clarke D.F."/>
            <person name="Dittmer N.T."/>
            <person name="Ferguson L.C.F."/>
            <person name="Garavelou S."/>
            <person name="Gordon K.H.J."/>
            <person name="Gunaratna R.T."/>
            <person name="Han Y."/>
            <person name="Hauser F."/>
            <person name="He Y."/>
            <person name="Heidel-Fischer H."/>
            <person name="Hirsh A."/>
            <person name="Hu Y."/>
            <person name="Jiang H."/>
            <person name="Kalra D."/>
            <person name="Klinner C."/>
            <person name="Konig C."/>
            <person name="Kovar C."/>
            <person name="Kroll A.R."/>
            <person name="Kuwar S.S."/>
            <person name="Lee S.L."/>
            <person name="Lehman R."/>
            <person name="Li K."/>
            <person name="Li Z."/>
            <person name="Liang H."/>
            <person name="Lovelace S."/>
            <person name="Lu Z."/>
            <person name="Mansfield J.H."/>
            <person name="McCulloch K.J."/>
            <person name="Mathew T."/>
            <person name="Morton B."/>
            <person name="Muzny D.M."/>
            <person name="Neunemann D."/>
            <person name="Ongeri F."/>
            <person name="Pauchet Y."/>
            <person name="Pu L.L."/>
            <person name="Pyrousis I."/>
            <person name="Rao X.J."/>
            <person name="Redding A."/>
            <person name="Roesel C."/>
            <person name="Sanchez-Gracia A."/>
            <person name="Schaack S."/>
            <person name="Shukla A."/>
            <person name="Tetreau G."/>
            <person name="Wang Y."/>
            <person name="Xiong G.H."/>
            <person name="Traut W."/>
            <person name="Walsh T.K."/>
            <person name="Worley K.C."/>
            <person name="Wu D."/>
            <person name="Wu W."/>
            <person name="Wu Y.Q."/>
            <person name="Zhang X."/>
            <person name="Zou Z."/>
            <person name="Zucker H."/>
            <person name="Briscoe A.D."/>
            <person name="Burmester T."/>
            <person name="Clem R.J."/>
            <person name="Feyereisen R."/>
            <person name="Grimmelikhuijzen C.J.P."/>
            <person name="Hamodrakas S.J."/>
            <person name="Hansson B.S."/>
            <person name="Huguet E."/>
            <person name="Jermiin L.S."/>
            <person name="Lan Q."/>
            <person name="Lehman H.K."/>
            <person name="Lorenzen M."/>
            <person name="Merzendorfer H."/>
            <person name="Michalopoulos I."/>
            <person name="Morton D.B."/>
            <person name="Muthukrishnan S."/>
            <person name="Oakeshott J.G."/>
            <person name="Palmer W."/>
            <person name="Park Y."/>
            <person name="Passarelli A.L."/>
            <person name="Rozas J."/>
            <person name="Schwartz L.M."/>
            <person name="Smith W."/>
            <person name="Southgate A."/>
            <person name="Vilcinskas A."/>
            <person name="Vogt R."/>
            <person name="Wang P."/>
            <person name="Werren J."/>
            <person name="Yu X.Q."/>
            <person name="Zhou J.J."/>
            <person name="Brown S.J."/>
            <person name="Scherer S.E."/>
            <person name="Richards S."/>
            <person name="Blissard G.W."/>
        </authorList>
    </citation>
    <scope>NUCLEOTIDE SEQUENCE</scope>
</reference>
<comment type="subcellular location">
    <subcellularLocation>
        <location evidence="1">Secreted</location>
    </subcellularLocation>
</comment>
<accession>A0A921ZPT1</accession>
<keyword evidence="12" id="KW-1185">Reference proteome</keyword>
<dbReference type="PROSITE" id="PS00134">
    <property type="entry name" value="TRYPSIN_HIS"/>
    <property type="match status" value="1"/>
</dbReference>
<proteinExistence type="predicted"/>
<evidence type="ECO:0000256" key="1">
    <source>
        <dbReference type="ARBA" id="ARBA00004613"/>
    </source>
</evidence>
<dbReference type="PANTHER" id="PTHR24260">
    <property type="match status" value="1"/>
</dbReference>
<keyword evidence="2" id="KW-0964">Secreted</keyword>
<dbReference type="InterPro" id="IPR001254">
    <property type="entry name" value="Trypsin_dom"/>
</dbReference>
<dbReference type="InterPro" id="IPR043504">
    <property type="entry name" value="Peptidase_S1_PA_chymotrypsin"/>
</dbReference>
<keyword evidence="6" id="KW-0720">Serine protease</keyword>
<feature type="signal peptide" evidence="9">
    <location>
        <begin position="1"/>
        <end position="22"/>
    </location>
</feature>
<dbReference type="InterPro" id="IPR001314">
    <property type="entry name" value="Peptidase_S1A"/>
</dbReference>
<gene>
    <name evidence="11" type="ORF">O3G_MSEX012709</name>
</gene>
<evidence type="ECO:0000256" key="6">
    <source>
        <dbReference type="ARBA" id="ARBA00022825"/>
    </source>
</evidence>
<evidence type="ECO:0000256" key="5">
    <source>
        <dbReference type="ARBA" id="ARBA00022801"/>
    </source>
</evidence>
<protein>
    <recommendedName>
        <fullName evidence="10">Peptidase S1 domain-containing protein</fullName>
    </recommendedName>
</protein>
<evidence type="ECO:0000313" key="12">
    <source>
        <dbReference type="Proteomes" id="UP000791440"/>
    </source>
</evidence>
<dbReference type="EMBL" id="JH668756">
    <property type="protein sequence ID" value="KAG6461564.1"/>
    <property type="molecule type" value="Genomic_DNA"/>
</dbReference>
<organism evidence="11 12">
    <name type="scientific">Manduca sexta</name>
    <name type="common">Tobacco hawkmoth</name>
    <name type="synonym">Tobacco hornworm</name>
    <dbReference type="NCBI Taxonomy" id="7130"/>
    <lineage>
        <taxon>Eukaryota</taxon>
        <taxon>Metazoa</taxon>
        <taxon>Ecdysozoa</taxon>
        <taxon>Arthropoda</taxon>
        <taxon>Hexapoda</taxon>
        <taxon>Insecta</taxon>
        <taxon>Pterygota</taxon>
        <taxon>Neoptera</taxon>
        <taxon>Endopterygota</taxon>
        <taxon>Lepidoptera</taxon>
        <taxon>Glossata</taxon>
        <taxon>Ditrysia</taxon>
        <taxon>Bombycoidea</taxon>
        <taxon>Sphingidae</taxon>
        <taxon>Sphinginae</taxon>
        <taxon>Sphingini</taxon>
        <taxon>Manduca</taxon>
    </lineage>
</organism>
<evidence type="ECO:0000256" key="4">
    <source>
        <dbReference type="ARBA" id="ARBA00022729"/>
    </source>
</evidence>
<dbReference type="GO" id="GO:0006508">
    <property type="term" value="P:proteolysis"/>
    <property type="evidence" value="ECO:0007669"/>
    <property type="project" value="UniProtKB-KW"/>
</dbReference>
<keyword evidence="4 9" id="KW-0732">Signal</keyword>
<dbReference type="Pfam" id="PF00089">
    <property type="entry name" value="Trypsin"/>
    <property type="match status" value="1"/>
</dbReference>
<keyword evidence="5" id="KW-0378">Hydrolase</keyword>
<dbReference type="EMBL" id="JH668756">
    <property type="protein sequence ID" value="KAG6461563.1"/>
    <property type="molecule type" value="Genomic_DNA"/>
</dbReference>
<reference evidence="11" key="2">
    <citation type="submission" date="2020-12" db="EMBL/GenBank/DDBJ databases">
        <authorList>
            <person name="Kanost M."/>
        </authorList>
    </citation>
    <scope>NUCLEOTIDE SEQUENCE</scope>
</reference>
<keyword evidence="3" id="KW-0645">Protease</keyword>
<dbReference type="InterPro" id="IPR009003">
    <property type="entry name" value="Peptidase_S1_PA"/>
</dbReference>
<evidence type="ECO:0000256" key="9">
    <source>
        <dbReference type="SAM" id="SignalP"/>
    </source>
</evidence>
<keyword evidence="8" id="KW-1015">Disulfide bond</keyword>
<dbReference type="PANTHER" id="PTHR24260:SF143">
    <property type="entry name" value="SERINE PROTEASE GD-LIKE PROTEIN"/>
    <property type="match status" value="1"/>
</dbReference>
<dbReference type="AlphaFoldDB" id="A0A921ZPT1"/>
<feature type="chain" id="PRO_5038324565" description="Peptidase S1 domain-containing protein" evidence="9">
    <location>
        <begin position="23"/>
        <end position="451"/>
    </location>
</feature>
<evidence type="ECO:0000259" key="10">
    <source>
        <dbReference type="PROSITE" id="PS50240"/>
    </source>
</evidence>
<sequence>MRHILANMKFLILLIMIALIKCQKLSDGWGIVGDPLLHVRPCEGDITLVYVTGLSPAEENQYSLRIGGEFPKNTKMQVKFDSGANVTLFPILGDPVSARIRTLDEPNSFEIKFFQKGKDLALRVKGVTIGQVPYLKSLVINTIEYCKNATTGYLDRLIQGNKNTAESTAERTESAAKVVDTTCGKRQVLHTGLIVNGQPTKPGDWPWHAALYVLELSSLKYICGGTLLSKSMVLTAAHCVTIRGVPRVASSLSVVLGKYNLIGGDVATQEREVQEIIVHESFEYRHLNEDIALVRLKSEAIFDEYVQPACLWSAEAYKRLPPGRMYGTVVGWGFDNSDTLTPQLQQVKLPKVSEVNCIRSNPLFFSRLLTDHKFCAGYTNGTSACNGDSGGGFMIFVPDESGAAGDVPGAWHVRGIVSMSVSRTDGPICNPNYYGLFTDVAKFRGWVSRHL</sequence>
<dbReference type="PRINTS" id="PR00722">
    <property type="entry name" value="CHYMOTRYPSIN"/>
</dbReference>
<evidence type="ECO:0000256" key="8">
    <source>
        <dbReference type="ARBA" id="ARBA00023157"/>
    </source>
</evidence>
<evidence type="ECO:0000256" key="7">
    <source>
        <dbReference type="ARBA" id="ARBA00023145"/>
    </source>
</evidence>
<evidence type="ECO:0000256" key="3">
    <source>
        <dbReference type="ARBA" id="ARBA00022670"/>
    </source>
</evidence>
<dbReference type="InterPro" id="IPR018114">
    <property type="entry name" value="TRYPSIN_HIS"/>
</dbReference>
<dbReference type="SUPFAM" id="SSF50494">
    <property type="entry name" value="Trypsin-like serine proteases"/>
    <property type="match status" value="1"/>
</dbReference>
<dbReference type="GO" id="GO:0005576">
    <property type="term" value="C:extracellular region"/>
    <property type="evidence" value="ECO:0007669"/>
    <property type="project" value="UniProtKB-SubCell"/>
</dbReference>
<dbReference type="Proteomes" id="UP000791440">
    <property type="component" value="Unassembled WGS sequence"/>
</dbReference>
<dbReference type="Gene3D" id="2.40.10.10">
    <property type="entry name" value="Trypsin-like serine proteases"/>
    <property type="match status" value="1"/>
</dbReference>
<dbReference type="SMART" id="SM00020">
    <property type="entry name" value="Tryp_SPc"/>
    <property type="match status" value="1"/>
</dbReference>
<keyword evidence="7" id="KW-0865">Zymogen</keyword>
<dbReference type="PROSITE" id="PS50240">
    <property type="entry name" value="TRYPSIN_DOM"/>
    <property type="match status" value="1"/>
</dbReference>
<feature type="domain" description="Peptidase S1" evidence="10">
    <location>
        <begin position="194"/>
        <end position="451"/>
    </location>
</feature>
<dbReference type="FunFam" id="2.40.10.10:FF:000146">
    <property type="entry name" value="Serine protease 53"/>
    <property type="match status" value="1"/>
</dbReference>
<dbReference type="GO" id="GO:0004252">
    <property type="term" value="F:serine-type endopeptidase activity"/>
    <property type="evidence" value="ECO:0007669"/>
    <property type="project" value="InterPro"/>
</dbReference>
<evidence type="ECO:0000313" key="11">
    <source>
        <dbReference type="EMBL" id="KAG6461564.1"/>
    </source>
</evidence>
<evidence type="ECO:0000256" key="2">
    <source>
        <dbReference type="ARBA" id="ARBA00022525"/>
    </source>
</evidence>
<dbReference type="OrthoDB" id="6147874at2759"/>
<comment type="caution">
    <text evidence="11">The sequence shown here is derived from an EMBL/GenBank/DDBJ whole genome shotgun (WGS) entry which is preliminary data.</text>
</comment>
<dbReference type="CDD" id="cd00190">
    <property type="entry name" value="Tryp_SPc"/>
    <property type="match status" value="1"/>
</dbReference>